<dbReference type="Gene3D" id="3.40.50.1820">
    <property type="entry name" value="alpha/beta hydrolase"/>
    <property type="match status" value="1"/>
</dbReference>
<organism evidence="1">
    <name type="scientific">Corethron hystrix</name>
    <dbReference type="NCBI Taxonomy" id="216773"/>
    <lineage>
        <taxon>Eukaryota</taxon>
        <taxon>Sar</taxon>
        <taxon>Stramenopiles</taxon>
        <taxon>Ochrophyta</taxon>
        <taxon>Bacillariophyta</taxon>
        <taxon>Coscinodiscophyceae</taxon>
        <taxon>Corethrophycidae</taxon>
        <taxon>Corethrales</taxon>
        <taxon>Corethraceae</taxon>
        <taxon>Corethron</taxon>
    </lineage>
</organism>
<evidence type="ECO:0000313" key="1">
    <source>
        <dbReference type="EMBL" id="CAD8891663.1"/>
    </source>
</evidence>
<proteinExistence type="predicted"/>
<reference evidence="1" key="1">
    <citation type="submission" date="2021-01" db="EMBL/GenBank/DDBJ databases">
        <authorList>
            <person name="Corre E."/>
            <person name="Pelletier E."/>
            <person name="Niang G."/>
            <person name="Scheremetjew M."/>
            <person name="Finn R."/>
            <person name="Kale V."/>
            <person name="Holt S."/>
            <person name="Cochrane G."/>
            <person name="Meng A."/>
            <person name="Brown T."/>
            <person name="Cohen L."/>
        </authorList>
    </citation>
    <scope>NUCLEOTIDE SEQUENCE</scope>
    <source>
        <strain evidence="1">308</strain>
    </source>
</reference>
<accession>A0A7S1BN80</accession>
<name>A0A7S1BN80_9STRA</name>
<evidence type="ECO:0008006" key="2">
    <source>
        <dbReference type="Google" id="ProtNLM"/>
    </source>
</evidence>
<dbReference type="SUPFAM" id="SSF53474">
    <property type="entry name" value="alpha/beta-Hydrolases"/>
    <property type="match status" value="1"/>
</dbReference>
<dbReference type="InterPro" id="IPR029058">
    <property type="entry name" value="AB_hydrolase_fold"/>
</dbReference>
<sequence length="224" mass="24832">MIADFLARSDGLRGSLCFDPAATFALGDSNGGMFAWSLAQDSRTAPLLAGIAPVIAAPHCDHDRPQAKGTQVPVLSQTGKWDETVSPSELPWPGNPGDKCVTNRDGDMYRYLASHWITTTWAQGVEGCAVDRLTFPTKKYKFKGLSKESTLKCRTWCKGWKAHSVDCAFDGGHDSPEFTMQAALIFFDRHLPKKKRFDCRKIKKKQHCKKTSCAWKKKKCVSGS</sequence>
<dbReference type="EMBL" id="HBFR01026224">
    <property type="protein sequence ID" value="CAD8891663.1"/>
    <property type="molecule type" value="Transcribed_RNA"/>
</dbReference>
<gene>
    <name evidence="1" type="ORF">CHYS00102_LOCUS18869</name>
</gene>
<dbReference type="AlphaFoldDB" id="A0A7S1BN80"/>
<protein>
    <recommendedName>
        <fullName evidence="2">Feruloyl esterase</fullName>
    </recommendedName>
</protein>